<reference evidence="5 6" key="1">
    <citation type="submission" date="2020-08" db="EMBL/GenBank/DDBJ databases">
        <title>Sequencing the genomes of 1000 actinobacteria strains.</title>
        <authorList>
            <person name="Klenk H.-P."/>
        </authorList>
    </citation>
    <scope>NUCLEOTIDE SEQUENCE [LARGE SCALE GENOMIC DNA]</scope>
    <source>
        <strain evidence="5 6">DSM 28967</strain>
    </source>
</reference>
<feature type="chain" id="PRO_5031602065" description="Carboxylic ester hydrolase" evidence="3">
    <location>
        <begin position="28"/>
        <end position="526"/>
    </location>
</feature>
<name>A0A7W9J3U9_9ACTN</name>
<comment type="caution">
    <text evidence="5">The sequence shown here is derived from an EMBL/GenBank/DDBJ whole genome shotgun (WGS) entry which is preliminary data.</text>
</comment>
<keyword evidence="2 3" id="KW-0378">Hydrolase</keyword>
<dbReference type="PROSITE" id="PS00122">
    <property type="entry name" value="CARBOXYLESTERASE_B_1"/>
    <property type="match status" value="1"/>
</dbReference>
<dbReference type="PANTHER" id="PTHR11559">
    <property type="entry name" value="CARBOXYLESTERASE"/>
    <property type="match status" value="1"/>
</dbReference>
<dbReference type="GO" id="GO:0016787">
    <property type="term" value="F:hydrolase activity"/>
    <property type="evidence" value="ECO:0007669"/>
    <property type="project" value="UniProtKB-KW"/>
</dbReference>
<dbReference type="SUPFAM" id="SSF53474">
    <property type="entry name" value="alpha/beta-Hydrolases"/>
    <property type="match status" value="1"/>
</dbReference>
<organism evidence="5 6">
    <name type="scientific">Kribbella italica</name>
    <dbReference type="NCBI Taxonomy" id="1540520"/>
    <lineage>
        <taxon>Bacteria</taxon>
        <taxon>Bacillati</taxon>
        <taxon>Actinomycetota</taxon>
        <taxon>Actinomycetes</taxon>
        <taxon>Propionibacteriales</taxon>
        <taxon>Kribbellaceae</taxon>
        <taxon>Kribbella</taxon>
    </lineage>
</organism>
<dbReference type="Gene3D" id="3.40.50.1820">
    <property type="entry name" value="alpha/beta hydrolase"/>
    <property type="match status" value="1"/>
</dbReference>
<dbReference type="InterPro" id="IPR019826">
    <property type="entry name" value="Carboxylesterase_B_AS"/>
</dbReference>
<evidence type="ECO:0000313" key="6">
    <source>
        <dbReference type="Proteomes" id="UP000549971"/>
    </source>
</evidence>
<gene>
    <name evidence="5" type="ORF">HDA39_001792</name>
</gene>
<protein>
    <recommendedName>
        <fullName evidence="3">Carboxylic ester hydrolase</fullName>
        <ecNumber evidence="3">3.1.1.-</ecNumber>
    </recommendedName>
</protein>
<evidence type="ECO:0000256" key="3">
    <source>
        <dbReference type="RuleBase" id="RU361235"/>
    </source>
</evidence>
<dbReference type="RefSeq" id="WP_184794751.1">
    <property type="nucleotide sequence ID" value="NZ_JACHMY010000001.1"/>
</dbReference>
<proteinExistence type="inferred from homology"/>
<dbReference type="InterPro" id="IPR050309">
    <property type="entry name" value="Type-B_Carboxylest/Lipase"/>
</dbReference>
<evidence type="ECO:0000256" key="2">
    <source>
        <dbReference type="ARBA" id="ARBA00022801"/>
    </source>
</evidence>
<dbReference type="AlphaFoldDB" id="A0A7W9J3U9"/>
<sequence length="526" mass="56182">MRTKLTAVAIAAVLVTTLCSSATGATAGPVTLTTGGVVRGTSDGVVDRYSAVPYAAPPVGARRWRPPAPARPWTGIRDATQQPAPCPQLSNGKQLPGSTEDCLYLNVTRPRRVSGPRPVMVWIHGGGNAMGQGGEYDPARMADRGDVVVVTLNYRLGLFGFFGHPGLADSGTYGLLDQQAALRWVQHNARLFGGDPHNVTLFGESAGGVDVCANVVSPTARGLFQRAIMQSGSCHLGVPTSAGVGGPVHTVRDSIPFASLAESHQAGQETARKVAGGKCATADRPLDCLRSLPAADLLDPAFGFGPTSGTRALPLDGPEALRTGRFNRVPVLSGNTSDEARFTTMFVQYLLGKNIDAATYRSVLRQTFGKDAAQVEKQYPASPDPALAFASLDTDRIFACPQQQTTRALSRYTPTYGYEFADRTAPTYTPFFNDLPPGASHAAELAYLFGLRSGGPYDGLAPVELSTAQRRLGDRMIGYWTSFARSGRADWPRYTTRTPYVTALTPRGEHRIDAATTHHCSFWEAH</sequence>
<dbReference type="InterPro" id="IPR002018">
    <property type="entry name" value="CarbesteraseB"/>
</dbReference>
<keyword evidence="3" id="KW-0732">Signal</keyword>
<dbReference type="Pfam" id="PF00135">
    <property type="entry name" value="COesterase"/>
    <property type="match status" value="1"/>
</dbReference>
<evidence type="ECO:0000256" key="1">
    <source>
        <dbReference type="ARBA" id="ARBA00005964"/>
    </source>
</evidence>
<dbReference type="EC" id="3.1.1.-" evidence="3"/>
<comment type="similarity">
    <text evidence="1 3">Belongs to the type-B carboxylesterase/lipase family.</text>
</comment>
<feature type="domain" description="Carboxylesterase type B" evidence="4">
    <location>
        <begin position="30"/>
        <end position="523"/>
    </location>
</feature>
<dbReference type="InterPro" id="IPR029058">
    <property type="entry name" value="AB_hydrolase_fold"/>
</dbReference>
<dbReference type="Proteomes" id="UP000549971">
    <property type="component" value="Unassembled WGS sequence"/>
</dbReference>
<feature type="signal peptide" evidence="3">
    <location>
        <begin position="1"/>
        <end position="27"/>
    </location>
</feature>
<dbReference type="EMBL" id="JACHMY010000001">
    <property type="protein sequence ID" value="MBB5835058.1"/>
    <property type="molecule type" value="Genomic_DNA"/>
</dbReference>
<accession>A0A7W9J3U9</accession>
<keyword evidence="6" id="KW-1185">Reference proteome</keyword>
<evidence type="ECO:0000313" key="5">
    <source>
        <dbReference type="EMBL" id="MBB5835058.1"/>
    </source>
</evidence>
<evidence type="ECO:0000259" key="4">
    <source>
        <dbReference type="Pfam" id="PF00135"/>
    </source>
</evidence>